<evidence type="ECO:0000313" key="2">
    <source>
        <dbReference type="Proteomes" id="UP000499080"/>
    </source>
</evidence>
<proteinExistence type="predicted"/>
<reference evidence="1 2" key="1">
    <citation type="journal article" date="2019" name="Sci. Rep.">
        <title>Orb-weaving spider Araneus ventricosus genome elucidates the spidroin gene catalogue.</title>
        <authorList>
            <person name="Kono N."/>
            <person name="Nakamura H."/>
            <person name="Ohtoshi R."/>
            <person name="Moran D.A.P."/>
            <person name="Shinohara A."/>
            <person name="Yoshida Y."/>
            <person name="Fujiwara M."/>
            <person name="Mori M."/>
            <person name="Tomita M."/>
            <person name="Arakawa K."/>
        </authorList>
    </citation>
    <scope>NUCLEOTIDE SEQUENCE [LARGE SCALE GENOMIC DNA]</scope>
</reference>
<dbReference type="Proteomes" id="UP000499080">
    <property type="component" value="Unassembled WGS sequence"/>
</dbReference>
<accession>A0A4Y2RCJ7</accession>
<name>A0A4Y2RCJ7_ARAVE</name>
<dbReference type="AlphaFoldDB" id="A0A4Y2RCJ7"/>
<gene>
    <name evidence="1" type="ORF">AVEN_7070_1</name>
</gene>
<evidence type="ECO:0000313" key="1">
    <source>
        <dbReference type="EMBL" id="GBN73150.1"/>
    </source>
</evidence>
<protein>
    <submittedName>
        <fullName evidence="1">Uncharacterized protein</fullName>
    </submittedName>
</protein>
<keyword evidence="2" id="KW-1185">Reference proteome</keyword>
<comment type="caution">
    <text evidence="1">The sequence shown here is derived from an EMBL/GenBank/DDBJ whole genome shotgun (WGS) entry which is preliminary data.</text>
</comment>
<dbReference type="EMBL" id="BGPR01016473">
    <property type="protein sequence ID" value="GBN73150.1"/>
    <property type="molecule type" value="Genomic_DNA"/>
</dbReference>
<organism evidence="1 2">
    <name type="scientific">Araneus ventricosus</name>
    <name type="common">Orbweaver spider</name>
    <name type="synonym">Epeira ventricosa</name>
    <dbReference type="NCBI Taxonomy" id="182803"/>
    <lineage>
        <taxon>Eukaryota</taxon>
        <taxon>Metazoa</taxon>
        <taxon>Ecdysozoa</taxon>
        <taxon>Arthropoda</taxon>
        <taxon>Chelicerata</taxon>
        <taxon>Arachnida</taxon>
        <taxon>Araneae</taxon>
        <taxon>Araneomorphae</taxon>
        <taxon>Entelegynae</taxon>
        <taxon>Araneoidea</taxon>
        <taxon>Araneidae</taxon>
        <taxon>Araneus</taxon>
    </lineage>
</organism>
<sequence>MIPADVTLPGESISGAPGLRSRVDAELRDRLGLKSLLGILLLAPGTPFRLLVILRIEAQEDSATALSYCGTHINFHEHV</sequence>